<dbReference type="EMBL" id="BMRP01000071">
    <property type="protein sequence ID" value="GGV01391.1"/>
    <property type="molecule type" value="Genomic_DNA"/>
</dbReference>
<keyword evidence="3" id="KW-1185">Reference proteome</keyword>
<accession>A0ABQ2VP48</accession>
<comment type="caution">
    <text evidence="2">The sequence shown here is derived from an EMBL/GenBank/DDBJ whole genome shotgun (WGS) entry which is preliminary data.</text>
</comment>
<protein>
    <recommendedName>
        <fullName evidence="1">DUF6545 domain-containing protein</fullName>
    </recommendedName>
</protein>
<feature type="domain" description="DUF6545" evidence="1">
    <location>
        <begin position="103"/>
        <end position="243"/>
    </location>
</feature>
<organism evidence="2 3">
    <name type="scientific">Streptomyces albospinus</name>
    <dbReference type="NCBI Taxonomy" id="285515"/>
    <lineage>
        <taxon>Bacteria</taxon>
        <taxon>Bacillati</taxon>
        <taxon>Actinomycetota</taxon>
        <taxon>Actinomycetes</taxon>
        <taxon>Kitasatosporales</taxon>
        <taxon>Streptomycetaceae</taxon>
        <taxon>Streptomyces</taxon>
    </lineage>
</organism>
<evidence type="ECO:0000313" key="3">
    <source>
        <dbReference type="Proteomes" id="UP000654471"/>
    </source>
</evidence>
<proteinExistence type="predicted"/>
<gene>
    <name evidence="2" type="ORF">GCM10010211_80840</name>
</gene>
<dbReference type="InterPro" id="IPR050039">
    <property type="entry name" value="MAB_1171c-like"/>
</dbReference>
<name>A0ABQ2VP48_9ACTN</name>
<reference evidence="3" key="1">
    <citation type="journal article" date="2019" name="Int. J. Syst. Evol. Microbiol.">
        <title>The Global Catalogue of Microorganisms (GCM) 10K type strain sequencing project: providing services to taxonomists for standard genome sequencing and annotation.</title>
        <authorList>
            <consortium name="The Broad Institute Genomics Platform"/>
            <consortium name="The Broad Institute Genome Sequencing Center for Infectious Disease"/>
            <person name="Wu L."/>
            <person name="Ma J."/>
        </authorList>
    </citation>
    <scope>NUCLEOTIDE SEQUENCE [LARGE SCALE GENOMIC DNA]</scope>
    <source>
        <strain evidence="3">JCM 3399</strain>
    </source>
</reference>
<dbReference type="InterPro" id="IPR046675">
    <property type="entry name" value="DUF6545"/>
</dbReference>
<evidence type="ECO:0000313" key="2">
    <source>
        <dbReference type="EMBL" id="GGV01391.1"/>
    </source>
</evidence>
<dbReference type="Proteomes" id="UP000654471">
    <property type="component" value="Unassembled WGS sequence"/>
</dbReference>
<sequence>MYLLLYVSTLLVALVEIARLCRKYAEVAGHPWLRRGLRITAIGALIYSINFVNRASAVVIEQLDLNPLKWEMLTLLGAGIGIPLIVGGLTIPSWGPHLSALHAWWINYRTYRSLHPLWLAMYQELPEIVLHPPASSLSNLNYRLYRRIIEIRDGQIALRPYMNSEVAVRTAKLGREAGLARNELRAVVEAAQLKAALGAKVKEGSTPVESRASHNVPMLSDLSGGDDLASEAHWLSQLARAFAHSPVVAASVNDRRSQRTER</sequence>
<dbReference type="Pfam" id="PF20182">
    <property type="entry name" value="DUF6545"/>
    <property type="match status" value="1"/>
</dbReference>
<evidence type="ECO:0000259" key="1">
    <source>
        <dbReference type="Pfam" id="PF20182"/>
    </source>
</evidence>
<dbReference type="NCBIfam" id="NF042915">
    <property type="entry name" value="MAB_1171c_fam"/>
    <property type="match status" value="1"/>
</dbReference>